<feature type="non-terminal residue" evidence="1">
    <location>
        <position position="79"/>
    </location>
</feature>
<gene>
    <name evidence="1" type="ORF">S03H2_26829</name>
</gene>
<feature type="non-terminal residue" evidence="1">
    <location>
        <position position="1"/>
    </location>
</feature>
<dbReference type="EMBL" id="BARU01015748">
    <property type="protein sequence ID" value="GAH54962.1"/>
    <property type="molecule type" value="Genomic_DNA"/>
</dbReference>
<reference evidence="1" key="1">
    <citation type="journal article" date="2014" name="Front. Microbiol.">
        <title>High frequency of phylogenetically diverse reductive dehalogenase-homologous genes in deep subseafloor sedimentary metagenomes.</title>
        <authorList>
            <person name="Kawai M."/>
            <person name="Futagami T."/>
            <person name="Toyoda A."/>
            <person name="Takaki Y."/>
            <person name="Nishi S."/>
            <person name="Hori S."/>
            <person name="Arai W."/>
            <person name="Tsubouchi T."/>
            <person name="Morono Y."/>
            <person name="Uchiyama I."/>
            <person name="Ito T."/>
            <person name="Fujiyama A."/>
            <person name="Inagaki F."/>
            <person name="Takami H."/>
        </authorList>
    </citation>
    <scope>NUCLEOTIDE SEQUENCE</scope>
    <source>
        <strain evidence="1">Expedition CK06-06</strain>
    </source>
</reference>
<protein>
    <submittedName>
        <fullName evidence="1">Uncharacterized protein</fullName>
    </submittedName>
</protein>
<evidence type="ECO:0000313" key="1">
    <source>
        <dbReference type="EMBL" id="GAH54962.1"/>
    </source>
</evidence>
<sequence>LVKNRNDFFRRAKEAGIELGDWFLSPIHPITKNFECWLYHWGENPIADSISKCIVNLPTHIDITFNNINEIEDFLKRNK</sequence>
<comment type="caution">
    <text evidence="1">The sequence shown here is derived from an EMBL/GenBank/DDBJ whole genome shotgun (WGS) entry which is preliminary data.</text>
</comment>
<organism evidence="1">
    <name type="scientific">marine sediment metagenome</name>
    <dbReference type="NCBI Taxonomy" id="412755"/>
    <lineage>
        <taxon>unclassified sequences</taxon>
        <taxon>metagenomes</taxon>
        <taxon>ecological metagenomes</taxon>
    </lineage>
</organism>
<dbReference type="SUPFAM" id="SSF53383">
    <property type="entry name" value="PLP-dependent transferases"/>
    <property type="match status" value="1"/>
</dbReference>
<dbReference type="AlphaFoldDB" id="X1GCP4"/>
<dbReference type="InterPro" id="IPR015422">
    <property type="entry name" value="PyrdxlP-dep_Trfase_small"/>
</dbReference>
<name>X1GCP4_9ZZZZ</name>
<proteinExistence type="predicted"/>
<dbReference type="InterPro" id="IPR015424">
    <property type="entry name" value="PyrdxlP-dep_Trfase"/>
</dbReference>
<accession>X1GCP4</accession>
<dbReference type="Gene3D" id="3.90.1150.10">
    <property type="entry name" value="Aspartate Aminotransferase, domain 1"/>
    <property type="match status" value="1"/>
</dbReference>